<accession>A0ABS6TEJ3</accession>
<comment type="caution">
    <text evidence="2">The sequence shown here is derived from an EMBL/GenBank/DDBJ whole genome shotgun (WGS) entry which is preliminary data.</text>
</comment>
<keyword evidence="1" id="KW-1133">Transmembrane helix</keyword>
<protein>
    <recommendedName>
        <fullName evidence="4">DUF1269 domain-containing protein</fullName>
    </recommendedName>
</protein>
<evidence type="ECO:0000313" key="3">
    <source>
        <dbReference type="Proteomes" id="UP000774130"/>
    </source>
</evidence>
<keyword evidence="1" id="KW-0812">Transmembrane</keyword>
<sequence>MKKVALITYNEKAVNYEAFSRLKELSNGKTLVIKQAAIIEKDRSGKKVSIRDGVDYESTDRILRGGLIGMIIGILAGPLGILCGWIIGDVAGMGSNYIKAKKTTTIFDSISQVLDDGSVGLLVYMNESNEDIIDTMLVKDLNGVIVRFNYEEVEADIELAKQHENTKA</sequence>
<evidence type="ECO:0000313" key="2">
    <source>
        <dbReference type="EMBL" id="MBV7391254.1"/>
    </source>
</evidence>
<keyword evidence="1" id="KW-0472">Membrane</keyword>
<evidence type="ECO:0008006" key="4">
    <source>
        <dbReference type="Google" id="ProtNLM"/>
    </source>
</evidence>
<dbReference type="RefSeq" id="WP_218326384.1">
    <property type="nucleotide sequence ID" value="NZ_JAHUZB010000004.1"/>
</dbReference>
<dbReference type="EMBL" id="JAHUZB010000004">
    <property type="protein sequence ID" value="MBV7391254.1"/>
    <property type="molecule type" value="Genomic_DNA"/>
</dbReference>
<gene>
    <name evidence="2" type="ORF">KUA55_11240</name>
</gene>
<dbReference type="Proteomes" id="UP000774130">
    <property type="component" value="Unassembled WGS sequence"/>
</dbReference>
<keyword evidence="3" id="KW-1185">Reference proteome</keyword>
<feature type="transmembrane region" description="Helical" evidence="1">
    <location>
        <begin position="67"/>
        <end position="87"/>
    </location>
</feature>
<reference evidence="2 3" key="1">
    <citation type="submission" date="2021-06" db="EMBL/GenBank/DDBJ databases">
        <title>Enterococcus alishanensis sp. nov., a novel lactic acid bacterium isolated from fresh coffee beans.</title>
        <authorList>
            <person name="Chen Y.-S."/>
        </authorList>
    </citation>
    <scope>NUCLEOTIDE SEQUENCE [LARGE SCALE GENOMIC DNA]</scope>
    <source>
        <strain evidence="2 3">ALS3</strain>
    </source>
</reference>
<organism evidence="2 3">
    <name type="scientific">Enterococcus alishanensis</name>
    <dbReference type="NCBI Taxonomy" id="1303817"/>
    <lineage>
        <taxon>Bacteria</taxon>
        <taxon>Bacillati</taxon>
        <taxon>Bacillota</taxon>
        <taxon>Bacilli</taxon>
        <taxon>Lactobacillales</taxon>
        <taxon>Enterococcaceae</taxon>
        <taxon>Enterococcus</taxon>
    </lineage>
</organism>
<name>A0ABS6TEJ3_9ENTE</name>
<proteinExistence type="predicted"/>
<evidence type="ECO:0000256" key="1">
    <source>
        <dbReference type="SAM" id="Phobius"/>
    </source>
</evidence>